<sequence>MMADDGTATTVKLEEGTLTTEEGTPPRAGTAEPSCKRETSAAEAVVKLEREAKAATALVAHTANIAKAFLEQTGVKISKRKHKYKRSSWRSESYKQGKADSKDIDINQKSIQ</sequence>
<accession>A0A0M0LS63</accession>
<reference evidence="3" key="1">
    <citation type="journal article" date="2015" name="PLoS Genet.">
        <title>Genome Sequence and Transcriptome Analyses of Chrysochromulina tobin: Metabolic Tools for Enhanced Algal Fitness in the Prominent Order Prymnesiales (Haptophyceae).</title>
        <authorList>
            <person name="Hovde B.T."/>
            <person name="Deodato C.R."/>
            <person name="Hunsperger H.M."/>
            <person name="Ryken S.A."/>
            <person name="Yost W."/>
            <person name="Jha R.K."/>
            <person name="Patterson J."/>
            <person name="Monnat R.J. Jr."/>
            <person name="Barlow S.B."/>
            <person name="Starkenburg S.R."/>
            <person name="Cattolico R.A."/>
        </authorList>
    </citation>
    <scope>NUCLEOTIDE SEQUENCE</scope>
    <source>
        <strain evidence="3">CCMP291</strain>
    </source>
</reference>
<evidence type="ECO:0000313" key="3">
    <source>
        <dbReference type="Proteomes" id="UP000037460"/>
    </source>
</evidence>
<gene>
    <name evidence="2" type="ORF">Ctob_016029</name>
</gene>
<feature type="region of interest" description="Disordered" evidence="1">
    <location>
        <begin position="1"/>
        <end position="38"/>
    </location>
</feature>
<feature type="compositionally biased region" description="Basic and acidic residues" evidence="1">
    <location>
        <begin position="92"/>
        <end position="106"/>
    </location>
</feature>
<dbReference type="AlphaFoldDB" id="A0A0M0LS63"/>
<proteinExistence type="predicted"/>
<keyword evidence="3" id="KW-1185">Reference proteome</keyword>
<protein>
    <submittedName>
        <fullName evidence="2">Uncharacterized protein</fullName>
    </submittedName>
</protein>
<comment type="caution">
    <text evidence="2">The sequence shown here is derived from an EMBL/GenBank/DDBJ whole genome shotgun (WGS) entry which is preliminary data.</text>
</comment>
<dbReference type="EMBL" id="JWZX01000045">
    <property type="protein sequence ID" value="KOO53821.1"/>
    <property type="molecule type" value="Genomic_DNA"/>
</dbReference>
<organism evidence="2 3">
    <name type="scientific">Chrysochromulina tobinii</name>
    <dbReference type="NCBI Taxonomy" id="1460289"/>
    <lineage>
        <taxon>Eukaryota</taxon>
        <taxon>Haptista</taxon>
        <taxon>Haptophyta</taxon>
        <taxon>Prymnesiophyceae</taxon>
        <taxon>Prymnesiales</taxon>
        <taxon>Chrysochromulinaceae</taxon>
        <taxon>Chrysochromulina</taxon>
    </lineage>
</organism>
<evidence type="ECO:0000256" key="1">
    <source>
        <dbReference type="SAM" id="MobiDB-lite"/>
    </source>
</evidence>
<dbReference type="Proteomes" id="UP000037460">
    <property type="component" value="Unassembled WGS sequence"/>
</dbReference>
<feature type="region of interest" description="Disordered" evidence="1">
    <location>
        <begin position="80"/>
        <end position="112"/>
    </location>
</feature>
<evidence type="ECO:0000313" key="2">
    <source>
        <dbReference type="EMBL" id="KOO53821.1"/>
    </source>
</evidence>
<name>A0A0M0LS63_9EUKA</name>